<reference evidence="1" key="1">
    <citation type="journal article" date="2013" name="Nature">
        <title>The genomes of four tapeworm species reveal adaptations to parasitism.</title>
        <authorList>
            <person name="Tsai I.J."/>
            <person name="Zarowiecki M."/>
            <person name="Holroyd N."/>
            <person name="Garciarrubio A."/>
            <person name="Sanchez-Flores A."/>
            <person name="Brooks K.L."/>
            <person name="Tracey A."/>
            <person name="Bobes R.J."/>
            <person name="Fragoso G."/>
            <person name="Sciutto E."/>
            <person name="Aslett M."/>
            <person name="Beasley H."/>
            <person name="Bennett H.M."/>
            <person name="Cai J."/>
            <person name="Camicia F."/>
            <person name="Clark R."/>
            <person name="Cucher M."/>
            <person name="De Silva N."/>
            <person name="Day T.A."/>
            <person name="Deplazes P."/>
            <person name="Estrada K."/>
            <person name="Fernandez C."/>
            <person name="Holland P.W."/>
            <person name="Hou J."/>
            <person name="Hu S."/>
            <person name="Huckvale T."/>
            <person name="Hung S.S."/>
            <person name="Kamenetzky L."/>
            <person name="Keane J.A."/>
            <person name="Kiss F."/>
            <person name="Koziol U."/>
            <person name="Lambert O."/>
            <person name="Liu K."/>
            <person name="Luo X."/>
            <person name="Luo Y."/>
            <person name="Macchiaroli N."/>
            <person name="Nichol S."/>
            <person name="Paps J."/>
            <person name="Parkinson J."/>
            <person name="Pouchkina-Stantcheva N."/>
            <person name="Riddiford N."/>
            <person name="Rosenzvit M."/>
            <person name="Salinas G."/>
            <person name="Wasmuth J.D."/>
            <person name="Zamanian M."/>
            <person name="Zheng Y."/>
            <person name="Cai X."/>
            <person name="Soberon X."/>
            <person name="Olson P.D."/>
            <person name="Laclette J.P."/>
            <person name="Brehm K."/>
            <person name="Berriman M."/>
            <person name="Garciarrubio A."/>
            <person name="Bobes R.J."/>
            <person name="Fragoso G."/>
            <person name="Sanchez-Flores A."/>
            <person name="Estrada K."/>
            <person name="Cevallos M.A."/>
            <person name="Morett E."/>
            <person name="Gonzalez V."/>
            <person name="Portillo T."/>
            <person name="Ochoa-Leyva A."/>
            <person name="Jose M.V."/>
            <person name="Sciutto E."/>
            <person name="Landa A."/>
            <person name="Jimenez L."/>
            <person name="Valdes V."/>
            <person name="Carrero J.C."/>
            <person name="Larralde C."/>
            <person name="Morales-Montor J."/>
            <person name="Limon-Lason J."/>
            <person name="Soberon X."/>
            <person name="Laclette J.P."/>
        </authorList>
    </citation>
    <scope>NUCLEOTIDE SEQUENCE [LARGE SCALE GENOMIC DNA]</scope>
</reference>
<gene>
    <name evidence="1" type="ORF">EmuJ_001179700</name>
</gene>
<keyword evidence="2" id="KW-1185">Reference proteome</keyword>
<evidence type="ECO:0000313" key="1">
    <source>
        <dbReference type="EMBL" id="CDS35842.1"/>
    </source>
</evidence>
<proteinExistence type="predicted"/>
<protein>
    <submittedName>
        <fullName evidence="1">Expressed protein</fullName>
    </submittedName>
</protein>
<dbReference type="EMBL" id="LN902841">
    <property type="protein sequence ID" value="CDS35842.1"/>
    <property type="molecule type" value="Genomic_DNA"/>
</dbReference>
<sequence>MAVLVSFLVHSHHRLNTSILGSAPPHISAVNGGRLQWSSAHTAGFSVESSLRFFGTSL</sequence>
<dbReference type="Proteomes" id="UP000017246">
    <property type="component" value="Unassembled WGS sequence"/>
</dbReference>
<evidence type="ECO:0000313" key="2">
    <source>
        <dbReference type="Proteomes" id="UP000017246"/>
    </source>
</evidence>
<name>A0A068Y152_ECHMU</name>
<reference evidence="1" key="2">
    <citation type="submission" date="2015-11" db="EMBL/GenBank/DDBJ databases">
        <authorList>
            <person name="Zhang Y."/>
            <person name="Guo Z."/>
        </authorList>
    </citation>
    <scope>NUCLEOTIDE SEQUENCE</scope>
</reference>
<organism evidence="1 2">
    <name type="scientific">Echinococcus multilocularis</name>
    <name type="common">Fox tapeworm</name>
    <dbReference type="NCBI Taxonomy" id="6211"/>
    <lineage>
        <taxon>Eukaryota</taxon>
        <taxon>Metazoa</taxon>
        <taxon>Spiralia</taxon>
        <taxon>Lophotrochozoa</taxon>
        <taxon>Platyhelminthes</taxon>
        <taxon>Cestoda</taxon>
        <taxon>Eucestoda</taxon>
        <taxon>Cyclophyllidea</taxon>
        <taxon>Taeniidae</taxon>
        <taxon>Echinococcus</taxon>
    </lineage>
</organism>
<accession>A0A068Y152</accession>
<dbReference type="AlphaFoldDB" id="A0A068Y152"/>